<keyword evidence="2" id="KW-1185">Reference proteome</keyword>
<reference evidence="2" key="1">
    <citation type="submission" date="2014-04" db="EMBL/GenBank/DDBJ databases">
        <title>Evolutionary Origins and Diversification of the Mycorrhizal Mutualists.</title>
        <authorList>
            <consortium name="DOE Joint Genome Institute"/>
            <consortium name="Mycorrhizal Genomics Consortium"/>
            <person name="Kohler A."/>
            <person name="Kuo A."/>
            <person name="Nagy L.G."/>
            <person name="Floudas D."/>
            <person name="Copeland A."/>
            <person name="Barry K.W."/>
            <person name="Cichocki N."/>
            <person name="Veneault-Fourrey C."/>
            <person name="LaButti K."/>
            <person name="Lindquist E.A."/>
            <person name="Lipzen A."/>
            <person name="Lundell T."/>
            <person name="Morin E."/>
            <person name="Murat C."/>
            <person name="Riley R."/>
            <person name="Ohm R."/>
            <person name="Sun H."/>
            <person name="Tunlid A."/>
            <person name="Henrissat B."/>
            <person name="Grigoriev I.V."/>
            <person name="Hibbett D.S."/>
            <person name="Martin F."/>
        </authorList>
    </citation>
    <scope>NUCLEOTIDE SEQUENCE [LARGE SCALE GENOMIC DNA]</scope>
    <source>
        <strain evidence="2">FD-334 SS-4</strain>
    </source>
</reference>
<dbReference type="AlphaFoldDB" id="A0A0D2NB87"/>
<dbReference type="OrthoDB" id="3270336at2759"/>
<name>A0A0D2NB87_HYPSF</name>
<gene>
    <name evidence="1" type="ORF">HYPSUDRAFT_97166</name>
</gene>
<sequence>YIDDVLTNHEMEVICGVYYVYTGQGTQTATKSWWPLPELWDTLTRQPFWQERSESWFNNRLQELEDGRGMPLTNTQWRSRSKINSVVRRAILNNADISKAFLK</sequence>
<protein>
    <submittedName>
        <fullName evidence="1">Uncharacterized protein</fullName>
    </submittedName>
</protein>
<dbReference type="OMA" id="TNHEMEV"/>
<evidence type="ECO:0000313" key="1">
    <source>
        <dbReference type="EMBL" id="KJA13826.1"/>
    </source>
</evidence>
<organism evidence="1 2">
    <name type="scientific">Hypholoma sublateritium (strain FD-334 SS-4)</name>
    <dbReference type="NCBI Taxonomy" id="945553"/>
    <lineage>
        <taxon>Eukaryota</taxon>
        <taxon>Fungi</taxon>
        <taxon>Dikarya</taxon>
        <taxon>Basidiomycota</taxon>
        <taxon>Agaricomycotina</taxon>
        <taxon>Agaricomycetes</taxon>
        <taxon>Agaricomycetidae</taxon>
        <taxon>Agaricales</taxon>
        <taxon>Agaricineae</taxon>
        <taxon>Strophariaceae</taxon>
        <taxon>Hypholoma</taxon>
    </lineage>
</organism>
<accession>A0A0D2NB87</accession>
<dbReference type="Proteomes" id="UP000054270">
    <property type="component" value="Unassembled WGS sequence"/>
</dbReference>
<feature type="non-terminal residue" evidence="1">
    <location>
        <position position="1"/>
    </location>
</feature>
<evidence type="ECO:0000313" key="2">
    <source>
        <dbReference type="Proteomes" id="UP000054270"/>
    </source>
</evidence>
<dbReference type="EMBL" id="KN817711">
    <property type="protein sequence ID" value="KJA13826.1"/>
    <property type="molecule type" value="Genomic_DNA"/>
</dbReference>
<feature type="non-terminal residue" evidence="1">
    <location>
        <position position="103"/>
    </location>
</feature>
<dbReference type="STRING" id="945553.A0A0D2NB87"/>
<proteinExistence type="predicted"/>